<protein>
    <submittedName>
        <fullName evidence="1">Uncharacterized protein</fullName>
    </submittedName>
</protein>
<comment type="caution">
    <text evidence="1">The sequence shown here is derived from an EMBL/GenBank/DDBJ whole genome shotgun (WGS) entry which is preliminary data.</text>
</comment>
<evidence type="ECO:0000313" key="1">
    <source>
        <dbReference type="EMBL" id="GIX99134.1"/>
    </source>
</evidence>
<dbReference type="Proteomes" id="UP001054945">
    <property type="component" value="Unassembled WGS sequence"/>
</dbReference>
<dbReference type="EMBL" id="BPLR01005007">
    <property type="protein sequence ID" value="GIX99134.1"/>
    <property type="molecule type" value="Genomic_DNA"/>
</dbReference>
<sequence length="86" mass="10317">MEGVYSYADNSPVPACHQCWFRHCADLLLLHFFLRLLCRKEEERKDREKPEEDTEDKNERTIEDPRDIIMKILRNFECSTEDIARG</sequence>
<dbReference type="AlphaFoldDB" id="A0AAV4PTN2"/>
<proteinExistence type="predicted"/>
<name>A0AAV4PTN2_CAEEX</name>
<gene>
    <name evidence="1" type="ORF">CEXT_33691</name>
</gene>
<reference evidence="1 2" key="1">
    <citation type="submission" date="2021-06" db="EMBL/GenBank/DDBJ databases">
        <title>Caerostris extrusa draft genome.</title>
        <authorList>
            <person name="Kono N."/>
            <person name="Arakawa K."/>
        </authorList>
    </citation>
    <scope>NUCLEOTIDE SEQUENCE [LARGE SCALE GENOMIC DNA]</scope>
</reference>
<keyword evidence="2" id="KW-1185">Reference proteome</keyword>
<accession>A0AAV4PTN2</accession>
<organism evidence="1 2">
    <name type="scientific">Caerostris extrusa</name>
    <name type="common">Bark spider</name>
    <name type="synonym">Caerostris bankana</name>
    <dbReference type="NCBI Taxonomy" id="172846"/>
    <lineage>
        <taxon>Eukaryota</taxon>
        <taxon>Metazoa</taxon>
        <taxon>Ecdysozoa</taxon>
        <taxon>Arthropoda</taxon>
        <taxon>Chelicerata</taxon>
        <taxon>Arachnida</taxon>
        <taxon>Araneae</taxon>
        <taxon>Araneomorphae</taxon>
        <taxon>Entelegynae</taxon>
        <taxon>Araneoidea</taxon>
        <taxon>Araneidae</taxon>
        <taxon>Caerostris</taxon>
    </lineage>
</organism>
<evidence type="ECO:0000313" key="2">
    <source>
        <dbReference type="Proteomes" id="UP001054945"/>
    </source>
</evidence>